<evidence type="ECO:0000313" key="1">
    <source>
        <dbReference type="EMBL" id="MBA4623588.1"/>
    </source>
</evidence>
<reference evidence="1" key="2">
    <citation type="submission" date="2020-07" db="EMBL/GenBank/DDBJ databases">
        <authorList>
            <person name="Vera ALvarez R."/>
            <person name="Arias-Moreno D.M."/>
            <person name="Jimenez-Jacinto V."/>
            <person name="Jimenez-Bremont J.F."/>
            <person name="Swaminathan K."/>
            <person name="Moose S.P."/>
            <person name="Guerrero-Gonzalez M.L."/>
            <person name="Marino-Ramirez L."/>
            <person name="Landsman D."/>
            <person name="Rodriguez-Kessler M."/>
            <person name="Delgado-Sanchez P."/>
        </authorList>
    </citation>
    <scope>NUCLEOTIDE SEQUENCE</scope>
    <source>
        <tissue evidence="1">Cladode</tissue>
    </source>
</reference>
<reference evidence="1" key="1">
    <citation type="journal article" date="2013" name="J. Plant Res.">
        <title>Effect of fungi and light on seed germination of three Opuntia species from semiarid lands of central Mexico.</title>
        <authorList>
            <person name="Delgado-Sanchez P."/>
            <person name="Jimenez-Bremont J.F."/>
            <person name="Guerrero-Gonzalez Mde L."/>
            <person name="Flores J."/>
        </authorList>
    </citation>
    <scope>NUCLEOTIDE SEQUENCE</scope>
    <source>
        <tissue evidence="1">Cladode</tissue>
    </source>
</reference>
<dbReference type="EMBL" id="GISG01043442">
    <property type="protein sequence ID" value="MBA4623588.1"/>
    <property type="molecule type" value="Transcribed_RNA"/>
</dbReference>
<dbReference type="AlphaFoldDB" id="A0A7C9CVL4"/>
<sequence length="99" mass="10625">MKVAARPTGSTPTMLSLLLPVPSVGLELLGMQLRERGSLLLSSLKPPMRPLGDGRVHQMARMLGDTASIENRGIHQHIVILLIGLALLVKHTMAADLSN</sequence>
<name>A0A7C9CVL4_OPUST</name>
<accession>A0A7C9CVL4</accession>
<proteinExistence type="predicted"/>
<organism evidence="1">
    <name type="scientific">Opuntia streptacantha</name>
    <name type="common">Prickly pear cactus</name>
    <name type="synonym">Opuntia cardona</name>
    <dbReference type="NCBI Taxonomy" id="393608"/>
    <lineage>
        <taxon>Eukaryota</taxon>
        <taxon>Viridiplantae</taxon>
        <taxon>Streptophyta</taxon>
        <taxon>Embryophyta</taxon>
        <taxon>Tracheophyta</taxon>
        <taxon>Spermatophyta</taxon>
        <taxon>Magnoliopsida</taxon>
        <taxon>eudicotyledons</taxon>
        <taxon>Gunneridae</taxon>
        <taxon>Pentapetalae</taxon>
        <taxon>Caryophyllales</taxon>
        <taxon>Cactineae</taxon>
        <taxon>Cactaceae</taxon>
        <taxon>Opuntioideae</taxon>
        <taxon>Opuntia</taxon>
    </lineage>
</organism>
<protein>
    <submittedName>
        <fullName evidence="1">Uncharacterized protein</fullName>
    </submittedName>
</protein>